<evidence type="ECO:0000259" key="8">
    <source>
        <dbReference type="PROSITE" id="PS51007"/>
    </source>
</evidence>
<evidence type="ECO:0000256" key="5">
    <source>
        <dbReference type="ARBA" id="ARBA00023004"/>
    </source>
</evidence>
<name>A0A0C2UYP8_PARME</name>
<feature type="domain" description="Cytochrome c" evidence="8">
    <location>
        <begin position="19"/>
        <end position="102"/>
    </location>
</feature>
<dbReference type="GO" id="GO:0009055">
    <property type="term" value="F:electron transfer activity"/>
    <property type="evidence" value="ECO:0007669"/>
    <property type="project" value="InterPro"/>
</dbReference>
<feature type="domain" description="Cytochrome c" evidence="8">
    <location>
        <begin position="112"/>
        <end position="195"/>
    </location>
</feature>
<keyword evidence="3 6" id="KW-0479">Metal-binding</keyword>
<feature type="signal peptide" evidence="7">
    <location>
        <begin position="1"/>
        <end position="21"/>
    </location>
</feature>
<dbReference type="InterPro" id="IPR050597">
    <property type="entry name" value="Cytochrome_c_Oxidase_Subunit"/>
</dbReference>
<proteinExistence type="predicted"/>
<accession>A0A0C2UYP8</accession>
<organism evidence="9 10">
    <name type="scientific">Paramagnetospirillum magnetotacticum MS-1</name>
    <dbReference type="NCBI Taxonomy" id="272627"/>
    <lineage>
        <taxon>Bacteria</taxon>
        <taxon>Pseudomonadati</taxon>
        <taxon>Pseudomonadota</taxon>
        <taxon>Alphaproteobacteria</taxon>
        <taxon>Rhodospirillales</taxon>
        <taxon>Magnetospirillaceae</taxon>
        <taxon>Paramagnetospirillum</taxon>
    </lineage>
</organism>
<evidence type="ECO:0000256" key="3">
    <source>
        <dbReference type="ARBA" id="ARBA00022723"/>
    </source>
</evidence>
<dbReference type="STRING" id="272627.CCC_01037"/>
<dbReference type="OrthoDB" id="9808603at2"/>
<protein>
    <submittedName>
        <fullName evidence="9">Cytochrome c553</fullName>
    </submittedName>
</protein>
<keyword evidence="4" id="KW-0249">Electron transport</keyword>
<dbReference type="GO" id="GO:0046872">
    <property type="term" value="F:metal ion binding"/>
    <property type="evidence" value="ECO:0007669"/>
    <property type="project" value="UniProtKB-KW"/>
</dbReference>
<dbReference type="EMBL" id="JXSL01000030">
    <property type="protein sequence ID" value="KIL97976.1"/>
    <property type="molecule type" value="Genomic_DNA"/>
</dbReference>
<keyword evidence="10" id="KW-1185">Reference proteome</keyword>
<evidence type="ECO:0000313" key="9">
    <source>
        <dbReference type="EMBL" id="KIL97976.1"/>
    </source>
</evidence>
<dbReference type="PROSITE" id="PS51007">
    <property type="entry name" value="CYTC"/>
    <property type="match status" value="2"/>
</dbReference>
<dbReference type="InterPro" id="IPR009056">
    <property type="entry name" value="Cyt_c-like_dom"/>
</dbReference>
<keyword evidence="2 6" id="KW-0349">Heme</keyword>
<dbReference type="SUPFAM" id="SSF46626">
    <property type="entry name" value="Cytochrome c"/>
    <property type="match status" value="2"/>
</dbReference>
<keyword evidence="1" id="KW-0813">Transport</keyword>
<reference evidence="9 10" key="1">
    <citation type="submission" date="2015-01" db="EMBL/GenBank/DDBJ databases">
        <title>Genome Sequence of Magnetospirillum magnetotacticum Strain MS-1.</title>
        <authorList>
            <person name="Marinov G.K."/>
            <person name="Smalley M.D."/>
            <person name="DeSalvo G."/>
        </authorList>
    </citation>
    <scope>NUCLEOTIDE SEQUENCE [LARGE SCALE GENOMIC DNA]</scope>
    <source>
        <strain evidence="9 10">MS-1</strain>
    </source>
</reference>
<evidence type="ECO:0000256" key="1">
    <source>
        <dbReference type="ARBA" id="ARBA00022448"/>
    </source>
</evidence>
<dbReference type="InterPro" id="IPR036909">
    <property type="entry name" value="Cyt_c-like_dom_sf"/>
</dbReference>
<evidence type="ECO:0000256" key="2">
    <source>
        <dbReference type="ARBA" id="ARBA00022617"/>
    </source>
</evidence>
<comment type="caution">
    <text evidence="9">The sequence shown here is derived from an EMBL/GenBank/DDBJ whole genome shotgun (WGS) entry which is preliminary data.</text>
</comment>
<evidence type="ECO:0000313" key="10">
    <source>
        <dbReference type="Proteomes" id="UP000031971"/>
    </source>
</evidence>
<sequence>MTRLGVALAILAGFSAAQALADDGKALFAAKGCTACHGESGAKPIAGSPVLASQNADYLARQMTEIADGTRASGPVKVMKPVIAKTSPEERKALAQWLAGQKPADPQTGDKAKAEKGADLFEENGCIGCHGADGLKPLADYPFLAAQRRDYLMVQIKAIRDEIRSTRRARLMVANVRKLSDAQIEQVAEFLSQTKRK</sequence>
<dbReference type="PANTHER" id="PTHR33751:SF9">
    <property type="entry name" value="CYTOCHROME C4"/>
    <property type="match status" value="1"/>
</dbReference>
<dbReference type="RefSeq" id="WP_009869951.1">
    <property type="nucleotide sequence ID" value="NZ_JXSL01000030.1"/>
</dbReference>
<dbReference type="GO" id="GO:0020037">
    <property type="term" value="F:heme binding"/>
    <property type="evidence" value="ECO:0007669"/>
    <property type="project" value="InterPro"/>
</dbReference>
<keyword evidence="5 6" id="KW-0408">Iron</keyword>
<dbReference type="Proteomes" id="UP000031971">
    <property type="component" value="Unassembled WGS sequence"/>
</dbReference>
<evidence type="ECO:0000256" key="4">
    <source>
        <dbReference type="ARBA" id="ARBA00022982"/>
    </source>
</evidence>
<dbReference type="PANTHER" id="PTHR33751">
    <property type="entry name" value="CBB3-TYPE CYTOCHROME C OXIDASE SUBUNIT FIXP"/>
    <property type="match status" value="1"/>
</dbReference>
<feature type="chain" id="PRO_5002156930" evidence="7">
    <location>
        <begin position="22"/>
        <end position="197"/>
    </location>
</feature>
<dbReference type="Gene3D" id="1.10.760.10">
    <property type="entry name" value="Cytochrome c-like domain"/>
    <property type="match status" value="2"/>
</dbReference>
<gene>
    <name evidence="9" type="ORF">CCC_01037</name>
</gene>
<keyword evidence="7" id="KW-0732">Signal</keyword>
<evidence type="ECO:0000256" key="6">
    <source>
        <dbReference type="PROSITE-ProRule" id="PRU00433"/>
    </source>
</evidence>
<evidence type="ECO:0000256" key="7">
    <source>
        <dbReference type="SAM" id="SignalP"/>
    </source>
</evidence>
<dbReference type="Pfam" id="PF00034">
    <property type="entry name" value="Cytochrom_C"/>
    <property type="match status" value="2"/>
</dbReference>
<dbReference type="AlphaFoldDB" id="A0A0C2UYP8"/>